<feature type="compositionally biased region" description="Polar residues" evidence="1">
    <location>
        <begin position="24"/>
        <end position="35"/>
    </location>
</feature>
<protein>
    <recommendedName>
        <fullName evidence="5">DUF4309 domain-containing protein</fullName>
    </recommendedName>
</protein>
<feature type="region of interest" description="Disordered" evidence="1">
    <location>
        <begin position="24"/>
        <end position="76"/>
    </location>
</feature>
<accession>A0A2T6FSK5</accession>
<dbReference type="EMBL" id="PYHP01000099">
    <property type="protein sequence ID" value="PUA34879.1"/>
    <property type="molecule type" value="Genomic_DNA"/>
</dbReference>
<dbReference type="AlphaFoldDB" id="A0A2T6FSK5"/>
<dbReference type="RefSeq" id="WP_108535076.1">
    <property type="nucleotide sequence ID" value="NZ_PYHP01000099.1"/>
</dbReference>
<evidence type="ECO:0000256" key="1">
    <source>
        <dbReference type="SAM" id="MobiDB-lite"/>
    </source>
</evidence>
<feature type="compositionally biased region" description="Low complexity" evidence="1">
    <location>
        <begin position="65"/>
        <end position="76"/>
    </location>
</feature>
<evidence type="ECO:0000313" key="4">
    <source>
        <dbReference type="Proteomes" id="UP000244184"/>
    </source>
</evidence>
<feature type="chain" id="PRO_5039158544" description="DUF4309 domain-containing protein" evidence="2">
    <location>
        <begin position="28"/>
        <end position="219"/>
    </location>
</feature>
<proteinExistence type="predicted"/>
<comment type="caution">
    <text evidence="3">The sequence shown here is derived from an EMBL/GenBank/DDBJ whole genome shotgun (WGS) entry which is preliminary data.</text>
</comment>
<dbReference type="Pfam" id="PF14172">
    <property type="entry name" value="DUF4309"/>
    <property type="match status" value="1"/>
</dbReference>
<evidence type="ECO:0008006" key="5">
    <source>
        <dbReference type="Google" id="ProtNLM"/>
    </source>
</evidence>
<dbReference type="Proteomes" id="UP000244184">
    <property type="component" value="Unassembled WGS sequence"/>
</dbReference>
<sequence>MHTIKRMKLLAAAAAGLLALTACQSGAPSASSGTSKPPEAAAPSQQPGAATTPEAPAKPVPSSPAAPSNAEPDSASVEAQLKDMLVLARKGQVKGSEFAAHTNLIDEVEKKWGKADQIDSAGKGLYATYKKRGITFGFNKGELIFDVRSYDPELHKLTLPAIEKTLGKPKETAKNGDDKIYVFQASEQFELKFVIPAATGKVDHISVFSPQDAKNNMAG</sequence>
<dbReference type="InterPro" id="IPR025453">
    <property type="entry name" value="DUF4309"/>
</dbReference>
<reference evidence="3 4" key="1">
    <citation type="submission" date="2018-03" db="EMBL/GenBank/DDBJ databases">
        <title>Genome sequence of Paenibacillus elgii strain AC13 an antimicrobial compound producing bacteria.</title>
        <authorList>
            <person name="Kurokawa A.S."/>
            <person name="Araujo J.F."/>
            <person name="Costa R.A."/>
            <person name="Ortega D.B."/>
            <person name="Pires A.S."/>
            <person name="Pappas G.J.Jr."/>
            <person name="Franco O.L."/>
            <person name="Barreto C."/>
            <person name="Magalhaes B.S."/>
            <person name="Kruger R.H."/>
        </authorList>
    </citation>
    <scope>NUCLEOTIDE SEQUENCE [LARGE SCALE GENOMIC DNA]</scope>
    <source>
        <strain evidence="3 4">AC13</strain>
    </source>
</reference>
<feature type="signal peptide" evidence="2">
    <location>
        <begin position="1"/>
        <end position="27"/>
    </location>
</feature>
<evidence type="ECO:0000256" key="2">
    <source>
        <dbReference type="SAM" id="SignalP"/>
    </source>
</evidence>
<gene>
    <name evidence="3" type="ORF">C8Z91_33980</name>
</gene>
<dbReference type="PROSITE" id="PS51257">
    <property type="entry name" value="PROKAR_LIPOPROTEIN"/>
    <property type="match status" value="1"/>
</dbReference>
<evidence type="ECO:0000313" key="3">
    <source>
        <dbReference type="EMBL" id="PUA34879.1"/>
    </source>
</evidence>
<organism evidence="3 4">
    <name type="scientific">Paenibacillus elgii</name>
    <dbReference type="NCBI Taxonomy" id="189691"/>
    <lineage>
        <taxon>Bacteria</taxon>
        <taxon>Bacillati</taxon>
        <taxon>Bacillota</taxon>
        <taxon>Bacilli</taxon>
        <taxon>Bacillales</taxon>
        <taxon>Paenibacillaceae</taxon>
        <taxon>Paenibacillus</taxon>
    </lineage>
</organism>
<keyword evidence="2" id="KW-0732">Signal</keyword>
<name>A0A2T6FSK5_9BACL</name>